<organism evidence="2 3">
    <name type="scientific">Microbotryum intermedium</name>
    <dbReference type="NCBI Taxonomy" id="269621"/>
    <lineage>
        <taxon>Eukaryota</taxon>
        <taxon>Fungi</taxon>
        <taxon>Dikarya</taxon>
        <taxon>Basidiomycota</taxon>
        <taxon>Pucciniomycotina</taxon>
        <taxon>Microbotryomycetes</taxon>
        <taxon>Microbotryales</taxon>
        <taxon>Microbotryaceae</taxon>
        <taxon>Microbotryum</taxon>
    </lineage>
</organism>
<protein>
    <submittedName>
        <fullName evidence="2">BQ2448_3398 protein</fullName>
    </submittedName>
</protein>
<dbReference type="Proteomes" id="UP000198372">
    <property type="component" value="Unassembled WGS sequence"/>
</dbReference>
<sequence>MLGEVSRAYCYYGLPLGPFEILGPVGTSAYKLVLPRDLRIHDVFHVSFIQIYTPSTVEGLIERLLPVTIIDGDGEHEVEEIFASQARHGSLHGRVRKFPARLSATSPQWILARFLHTRRRRRR</sequence>
<reference evidence="3" key="1">
    <citation type="submission" date="2016-09" db="EMBL/GenBank/DDBJ databases">
        <authorList>
            <person name="Jeantristanb JTB J.-T."/>
            <person name="Ricardo R."/>
        </authorList>
    </citation>
    <scope>NUCLEOTIDE SEQUENCE [LARGE SCALE GENOMIC DNA]</scope>
</reference>
<keyword evidence="3" id="KW-1185">Reference proteome</keyword>
<feature type="domain" description="Tf2-1-like SH3-like" evidence="1">
    <location>
        <begin position="16"/>
        <end position="52"/>
    </location>
</feature>
<name>A0A238FHU2_9BASI</name>
<dbReference type="InterPro" id="IPR056924">
    <property type="entry name" value="SH3_Tf2-1"/>
</dbReference>
<dbReference type="EMBL" id="FMSP01000006">
    <property type="protein sequence ID" value="SCV70636.1"/>
    <property type="molecule type" value="Genomic_DNA"/>
</dbReference>
<dbReference type="STRING" id="269621.A0A238FHU2"/>
<evidence type="ECO:0000313" key="3">
    <source>
        <dbReference type="Proteomes" id="UP000198372"/>
    </source>
</evidence>
<dbReference type="OrthoDB" id="2273864at2759"/>
<dbReference type="AlphaFoldDB" id="A0A238FHU2"/>
<evidence type="ECO:0000259" key="1">
    <source>
        <dbReference type="Pfam" id="PF24626"/>
    </source>
</evidence>
<evidence type="ECO:0000313" key="2">
    <source>
        <dbReference type="EMBL" id="SCV70636.1"/>
    </source>
</evidence>
<proteinExistence type="predicted"/>
<gene>
    <name evidence="2" type="ORF">BQ2448_3398</name>
</gene>
<accession>A0A238FHU2</accession>
<dbReference type="Pfam" id="PF24626">
    <property type="entry name" value="SH3_Tf2-1"/>
    <property type="match status" value="1"/>
</dbReference>